<comment type="caution">
    <text evidence="2">The sequence shown here is derived from an EMBL/GenBank/DDBJ whole genome shotgun (WGS) entry which is preliminary data.</text>
</comment>
<sequence>MSRRIKETPSKHRRCLSIMSGAMTMRYDDKLIEDAVLALLAAYSGENGNTWKGFDFEIMNRLHEHGFISDPVNRNKSVWLTDEGLERGRQIAERLFGVRTDAGDVSGSDA</sequence>
<dbReference type="AlphaFoldDB" id="A0A3M4SD92"/>
<dbReference type="Proteomes" id="UP000276615">
    <property type="component" value="Unassembled WGS sequence"/>
</dbReference>
<dbReference type="Pfam" id="PF20008">
    <property type="entry name" value="DUF6429"/>
    <property type="match status" value="1"/>
</dbReference>
<organism evidence="2 3">
    <name type="scientific">Pseudomonas syringae pv. primulae</name>
    <dbReference type="NCBI Taxonomy" id="251707"/>
    <lineage>
        <taxon>Bacteria</taxon>
        <taxon>Pseudomonadati</taxon>
        <taxon>Pseudomonadota</taxon>
        <taxon>Gammaproteobacteria</taxon>
        <taxon>Pseudomonadales</taxon>
        <taxon>Pseudomonadaceae</taxon>
        <taxon>Pseudomonas</taxon>
    </lineage>
</organism>
<evidence type="ECO:0000313" key="3">
    <source>
        <dbReference type="Proteomes" id="UP000276615"/>
    </source>
</evidence>
<evidence type="ECO:0000313" key="2">
    <source>
        <dbReference type="EMBL" id="RMR12943.1"/>
    </source>
</evidence>
<name>A0A3M4SD92_9PSED</name>
<reference evidence="2 3" key="1">
    <citation type="submission" date="2018-08" db="EMBL/GenBank/DDBJ databases">
        <title>Recombination of ecologically and evolutionarily significant loci maintains genetic cohesion in the Pseudomonas syringae species complex.</title>
        <authorList>
            <person name="Dillon M."/>
            <person name="Thakur S."/>
            <person name="Almeida R.N.D."/>
            <person name="Weir B.S."/>
            <person name="Guttman D.S."/>
        </authorList>
    </citation>
    <scope>NUCLEOTIDE SEQUENCE [LARGE SCALE GENOMIC DNA]</scope>
    <source>
        <strain evidence="2 3">ICMP 8670</strain>
    </source>
</reference>
<proteinExistence type="predicted"/>
<protein>
    <submittedName>
        <fullName evidence="2">ISPpu13, transposase Orf3</fullName>
    </submittedName>
</protein>
<dbReference type="InterPro" id="IPR045489">
    <property type="entry name" value="DUF6429"/>
</dbReference>
<accession>A0A3M4SD92</accession>
<evidence type="ECO:0000259" key="1">
    <source>
        <dbReference type="Pfam" id="PF20008"/>
    </source>
</evidence>
<dbReference type="EMBL" id="RBRQ01000084">
    <property type="protein sequence ID" value="RMR12943.1"/>
    <property type="molecule type" value="Genomic_DNA"/>
</dbReference>
<gene>
    <name evidence="2" type="ORF">ALP92_101185</name>
</gene>
<feature type="domain" description="DUF6429" evidence="1">
    <location>
        <begin position="29"/>
        <end position="97"/>
    </location>
</feature>